<accession>A0ABD7F404</accession>
<dbReference type="AlphaFoldDB" id="A0ABD7F404"/>
<sequence>MTNRLELNWELEGLVDEQRYYCSETPFTSTTLPTPKAVILDTDRTYVDTDIDENKLYYVAVSSVRNSVEKLSDIKVVSTQTYLLNMPFSSDKNDHGKFNLVATTVGSAVIQDGYLYVPDGSYIRFNTTGITELNLGTSNFEFGIEVALMANGGGSYPCVFGVGTGWSSGAISMQFNPSSRFMCAIMSPGEKDAFAPTDQTRDGTTFVKYVVRRVAGVWTTYKDGIAGTPFTDSKFIANFTRNGVITIGAAIWDVGITASHSKIKNIYLRKL</sequence>
<reference evidence="1 3" key="1">
    <citation type="submission" date="2021-07" db="EMBL/GenBank/DDBJ databases">
        <title>FDA dAtabase for Regulatory Grade micrObial Sequences (FDA-ARGOS): Supporting development and validation of Infectious Disease Dx tests.</title>
        <authorList>
            <person name="Sproer C."/>
            <person name="Gronow S."/>
            <person name="Severitt S."/>
            <person name="Schroder I."/>
            <person name="Tallon L."/>
            <person name="Sadzewicz L."/>
            <person name="Zhao X."/>
            <person name="Boylan J."/>
            <person name="Ott S."/>
            <person name="Bowen H."/>
            <person name="Vavikolanu K."/>
            <person name="Mehta A."/>
            <person name="Aluvathingal J."/>
            <person name="Nadendla S."/>
            <person name="Lowell S."/>
            <person name="Myers T."/>
            <person name="Yan Y."/>
        </authorList>
    </citation>
    <scope>NUCLEOTIDE SEQUENCE [LARGE SCALE GENOMIC DNA]</scope>
    <source>
        <strain evidence="1 3">FDAARGOS_1401</strain>
    </source>
</reference>
<dbReference type="Proteomes" id="UP000827069">
    <property type="component" value="Chromosome"/>
</dbReference>
<dbReference type="RefSeq" id="WP_005003653.1">
    <property type="nucleotide sequence ID" value="NZ_CP079898.1"/>
</dbReference>
<dbReference type="EMBL" id="CP079898">
    <property type="protein sequence ID" value="QXZ23301.1"/>
    <property type="molecule type" value="Genomic_DNA"/>
</dbReference>
<keyword evidence="3" id="KW-1185">Reference proteome</keyword>
<proteinExistence type="predicted"/>
<organism evidence="1 3">
    <name type="scientific">Acinetobacter septicus</name>
    <dbReference type="NCBI Taxonomy" id="465797"/>
    <lineage>
        <taxon>Bacteria</taxon>
        <taxon>Pseudomonadati</taxon>
        <taxon>Pseudomonadota</taxon>
        <taxon>Gammaproteobacteria</taxon>
        <taxon>Moraxellales</taxon>
        <taxon>Moraxellaceae</taxon>
        <taxon>Acinetobacter</taxon>
    </lineage>
</organism>
<evidence type="ECO:0000313" key="1">
    <source>
        <dbReference type="EMBL" id="QXZ23240.1"/>
    </source>
</evidence>
<protein>
    <submittedName>
        <fullName evidence="1">Uncharacterized protein</fullName>
    </submittedName>
</protein>
<gene>
    <name evidence="1" type="ORF">I6L31_00040</name>
    <name evidence="2" type="ORF">I6L31_00360</name>
</gene>
<dbReference type="EMBL" id="CP079898">
    <property type="protein sequence ID" value="QXZ23240.1"/>
    <property type="molecule type" value="Genomic_DNA"/>
</dbReference>
<name>A0ABD7F404_9GAMM</name>
<evidence type="ECO:0000313" key="3">
    <source>
        <dbReference type="Proteomes" id="UP000827069"/>
    </source>
</evidence>
<evidence type="ECO:0000313" key="2">
    <source>
        <dbReference type="EMBL" id="QXZ23301.1"/>
    </source>
</evidence>